<accession>A0A8H4N579</accession>
<dbReference type="PRINTS" id="PR00368">
    <property type="entry name" value="FADPNR"/>
</dbReference>
<reference evidence="2" key="1">
    <citation type="submission" date="2020-04" db="EMBL/GenBank/DDBJ databases">
        <title>Genome Assembly and Annotation of Botryosphaeria dothidea sdau 11-99, a Latent Pathogen of Apple Fruit Ring Rot in China.</title>
        <authorList>
            <person name="Yu C."/>
            <person name="Diao Y."/>
            <person name="Lu Q."/>
            <person name="Zhao J."/>
            <person name="Cui S."/>
            <person name="Peng C."/>
            <person name="He B."/>
            <person name="Liu H."/>
        </authorList>
    </citation>
    <scope>NUCLEOTIDE SEQUENCE [LARGE SCALE GENOMIC DNA]</scope>
    <source>
        <strain evidence="2">Sdau11-99</strain>
    </source>
</reference>
<dbReference type="EMBL" id="WWBZ02000022">
    <property type="protein sequence ID" value="KAF4307678.1"/>
    <property type="molecule type" value="Genomic_DNA"/>
</dbReference>
<keyword evidence="3" id="KW-1185">Reference proteome</keyword>
<comment type="caution">
    <text evidence="2">The sequence shown here is derived from an EMBL/GenBank/DDBJ whole genome shotgun (WGS) entry which is preliminary data.</text>
</comment>
<dbReference type="GO" id="GO:0004174">
    <property type="term" value="F:electron-transferring-flavoprotein dehydrogenase activity"/>
    <property type="evidence" value="ECO:0007669"/>
    <property type="project" value="TreeGrafter"/>
</dbReference>
<feature type="domain" description="FAD/NAD(P)-binding" evidence="1">
    <location>
        <begin position="5"/>
        <end position="308"/>
    </location>
</feature>
<protein>
    <recommendedName>
        <fullName evidence="1">FAD/NAD(P)-binding domain-containing protein</fullName>
    </recommendedName>
</protein>
<dbReference type="PRINTS" id="PR00411">
    <property type="entry name" value="PNDRDTASEI"/>
</dbReference>
<dbReference type="GO" id="GO:0050660">
    <property type="term" value="F:flavin adenine dinucleotide binding"/>
    <property type="evidence" value="ECO:0007669"/>
    <property type="project" value="TreeGrafter"/>
</dbReference>
<evidence type="ECO:0000313" key="2">
    <source>
        <dbReference type="EMBL" id="KAF4307678.1"/>
    </source>
</evidence>
<dbReference type="PANTHER" id="PTHR43735">
    <property type="entry name" value="APOPTOSIS-INDUCING FACTOR 1"/>
    <property type="match status" value="1"/>
</dbReference>
<dbReference type="InterPro" id="IPR023753">
    <property type="entry name" value="FAD/NAD-binding_dom"/>
</dbReference>
<dbReference type="SUPFAM" id="SSF51905">
    <property type="entry name" value="FAD/NAD(P)-binding domain"/>
    <property type="match status" value="1"/>
</dbReference>
<dbReference type="InterPro" id="IPR036188">
    <property type="entry name" value="FAD/NAD-bd_sf"/>
</dbReference>
<gene>
    <name evidence="2" type="ORF">GTA08_BOTSDO03991</name>
</gene>
<evidence type="ECO:0000313" key="3">
    <source>
        <dbReference type="Proteomes" id="UP000572817"/>
    </source>
</evidence>
<proteinExistence type="predicted"/>
<organism evidence="2 3">
    <name type="scientific">Botryosphaeria dothidea</name>
    <dbReference type="NCBI Taxonomy" id="55169"/>
    <lineage>
        <taxon>Eukaryota</taxon>
        <taxon>Fungi</taxon>
        <taxon>Dikarya</taxon>
        <taxon>Ascomycota</taxon>
        <taxon>Pezizomycotina</taxon>
        <taxon>Dothideomycetes</taxon>
        <taxon>Dothideomycetes incertae sedis</taxon>
        <taxon>Botryosphaeriales</taxon>
        <taxon>Botryosphaeriaceae</taxon>
        <taxon>Botryosphaeria</taxon>
    </lineage>
</organism>
<dbReference type="GO" id="GO:0005737">
    <property type="term" value="C:cytoplasm"/>
    <property type="evidence" value="ECO:0007669"/>
    <property type="project" value="TreeGrafter"/>
</dbReference>
<dbReference type="Proteomes" id="UP000572817">
    <property type="component" value="Unassembled WGS sequence"/>
</dbReference>
<dbReference type="AlphaFoldDB" id="A0A8H4N579"/>
<dbReference type="Gene3D" id="3.50.50.100">
    <property type="match status" value="1"/>
</dbReference>
<evidence type="ECO:0000259" key="1">
    <source>
        <dbReference type="Pfam" id="PF07992"/>
    </source>
</evidence>
<name>A0A8H4N579_9PEZI</name>
<dbReference type="PANTHER" id="PTHR43735:SF25">
    <property type="entry name" value="NAD(P)H DEHYDROGENASE 3"/>
    <property type="match status" value="1"/>
</dbReference>
<dbReference type="OrthoDB" id="202203at2759"/>
<dbReference type="Pfam" id="PF07992">
    <property type="entry name" value="Pyr_redox_2"/>
    <property type="match status" value="1"/>
</dbReference>
<sequence>MSTHNIVVLGGSFAGLSITHNLLRHVIPDLPNPSQYKLILVNPSDHFYFKVAAPRMAPRGDLIPLDQIMRPIKDGFAKYSNFEFIQAYARSVDPATREITIEHVTGEKNSTSIHYDTLIIATGASSKSPLWSPAVPKEQTEAALGEFRDKLKIAQRIVIAGGGAVGVETAGELGFAHGKKKDILLYSGTTNLLSRVRSDVGQRAQKYLQQMGVTVVHNIKIVSSGSDSEGKEVLHLSDGSQTTADLFIDARGSKLNNEFLPSSWLNERGAVAVDDTQRVKAAGSAARVYAVGDIASYSKGSVMDIQFAIPPLTSVIEYDLSNGKSGAQPTYTGQTSQNMLVPVGRKKAVGVLFNYWVPSVFGNMIKGKTFFANQTPDYVTGDKWAKKKVYKS</sequence>